<dbReference type="EMBL" id="QXGA01002911">
    <property type="protein sequence ID" value="KAE9090191.1"/>
    <property type="molecule type" value="Genomic_DNA"/>
</dbReference>
<evidence type="ECO:0000313" key="11">
    <source>
        <dbReference type="Proteomes" id="UP000429523"/>
    </source>
</evidence>
<dbReference type="Proteomes" id="UP000437068">
    <property type="component" value="Unassembled WGS sequence"/>
</dbReference>
<dbReference type="EMBL" id="QXFW01002827">
    <property type="protein sequence ID" value="KAE8975086.1"/>
    <property type="molecule type" value="Genomic_DNA"/>
</dbReference>
<accession>A0A6A3HWJ1</accession>
<dbReference type="EMBL" id="QXGE01002940">
    <property type="protein sequence ID" value="KAE9278143.1"/>
    <property type="molecule type" value="Genomic_DNA"/>
</dbReference>
<evidence type="ECO:0000313" key="4">
    <source>
        <dbReference type="EMBL" id="KAE9090191.1"/>
    </source>
</evidence>
<keyword evidence="12" id="KW-1185">Reference proteome</keyword>
<comment type="caution">
    <text evidence="2">The sequence shown here is derived from an EMBL/GenBank/DDBJ whole genome shotgun (WGS) entry which is preliminary data.</text>
</comment>
<dbReference type="Proteomes" id="UP000433483">
    <property type="component" value="Unassembled WGS sequence"/>
</dbReference>
<dbReference type="AlphaFoldDB" id="A0A6A3HWJ1"/>
<dbReference type="OrthoDB" id="90571at2759"/>
<proteinExistence type="predicted"/>
<evidence type="ECO:0000313" key="8">
    <source>
        <dbReference type="EMBL" id="KAE9215377.1"/>
    </source>
</evidence>
<name>A0A6A3HWJ1_9STRA</name>
<evidence type="ECO:0000313" key="17">
    <source>
        <dbReference type="Proteomes" id="UP000460718"/>
    </source>
</evidence>
<evidence type="ECO:0000313" key="12">
    <source>
        <dbReference type="Proteomes" id="UP000433483"/>
    </source>
</evidence>
<protein>
    <submittedName>
        <fullName evidence="2">Uncharacterized protein</fullName>
    </submittedName>
</protein>
<evidence type="ECO:0000313" key="3">
    <source>
        <dbReference type="EMBL" id="KAE9072649.1"/>
    </source>
</evidence>
<evidence type="ECO:0000313" key="9">
    <source>
        <dbReference type="EMBL" id="KAE9278143.1"/>
    </source>
</evidence>
<evidence type="ECO:0000313" key="2">
    <source>
        <dbReference type="EMBL" id="KAE8975086.1"/>
    </source>
</evidence>
<evidence type="ECO:0000313" key="13">
    <source>
        <dbReference type="Proteomes" id="UP000437068"/>
    </source>
</evidence>
<dbReference type="Proteomes" id="UP000460718">
    <property type="component" value="Unassembled WGS sequence"/>
</dbReference>
<dbReference type="SUPFAM" id="SSF52047">
    <property type="entry name" value="RNI-like"/>
    <property type="match status" value="1"/>
</dbReference>
<evidence type="ECO:0000313" key="19">
    <source>
        <dbReference type="Proteomes" id="UP000486351"/>
    </source>
</evidence>
<dbReference type="Proteomes" id="UP000476176">
    <property type="component" value="Unassembled WGS sequence"/>
</dbReference>
<dbReference type="Proteomes" id="UP000486351">
    <property type="component" value="Unassembled WGS sequence"/>
</dbReference>
<evidence type="ECO:0000313" key="15">
    <source>
        <dbReference type="Proteomes" id="UP000440732"/>
    </source>
</evidence>
<evidence type="ECO:0000313" key="18">
    <source>
        <dbReference type="Proteomes" id="UP000476176"/>
    </source>
</evidence>
<dbReference type="EMBL" id="QXGF01002860">
    <property type="protein sequence ID" value="KAE8923150.1"/>
    <property type="molecule type" value="Genomic_DNA"/>
</dbReference>
<sequence length="730" mass="81598">MEATNVMSMEQRWGFLAPWCQALAHKIQYSPFRCEGACSWDSRGRQLQVALGSPRDAYEPSELVRVREALALLAAVAHVDHAAWKYLLLAHCKLNWWREGEENLPPQLPARFVLKLAQETAAEDLAKFCGVDHREQPGAAYMEALKRVAALDRRLGVSTPGVDVQVPVRAAYGVAEETQAAEQLLKGMRKMPRTERSIRQKWDRLQMTHVESGAIRCTFVLEPMVLDIQQSGSVAKTAAMMERYVLNNFWFSMVSVKAKLASESGEPDTLIAFRQLMIALFDGARRDPAMAHTRYTGSAAQRSQLQLGKLVLHADGSLDPLETEALFSSLVLNQTAQRLTAWVDLMSDEQDRTNIWWKWLAYGCFSKRARTHSALRSLELNDIGSLSVADVEAFVAILDSENPEEVLYGFPHGQVDGRDATLKDGALVQYDIQEHGQSRSLTFTSCRFLLHTFSDDGSSEWVNVLVPGFGRCLVQRSDLVFHPVKAAKTSCPSLTTLSLKFYESATLEGLPRFLAAIGSSLSSLTIANPGDIVDTGVILRCCPNLQELTLSRGLVDMQFKFDQYRGLTQAISTFRPHWENIAALAATLSKANNPLVKCISELRIRLVMSSEGDDRDYEANVVRVGLDALLKMLTVNKHLQYLEVKVSMEHSDYLDSFRRYHQEIIGHNLNLESKVAFLSVLPNPREAPAKKKCTTPASRRQLSNLGQTALSLIFAYAAEPVTRRVCFRAF</sequence>
<dbReference type="Proteomes" id="UP000429523">
    <property type="component" value="Unassembled WGS sequence"/>
</dbReference>
<dbReference type="Proteomes" id="UP000440367">
    <property type="component" value="Unassembled WGS sequence"/>
</dbReference>
<evidence type="ECO:0000313" key="20">
    <source>
        <dbReference type="Proteomes" id="UP000488956"/>
    </source>
</evidence>
<evidence type="ECO:0000313" key="16">
    <source>
        <dbReference type="Proteomes" id="UP000441208"/>
    </source>
</evidence>
<dbReference type="InterPro" id="IPR032675">
    <property type="entry name" value="LRR_dom_sf"/>
</dbReference>
<dbReference type="Proteomes" id="UP000488956">
    <property type="component" value="Unassembled WGS sequence"/>
</dbReference>
<reference evidence="17 18" key="1">
    <citation type="submission" date="2018-09" db="EMBL/GenBank/DDBJ databases">
        <title>Genomic investigation of the strawberry pathogen Phytophthora fragariae indicates pathogenicity is determined by transcriptional variation in three key races.</title>
        <authorList>
            <person name="Adams T.M."/>
            <person name="Armitage A.D."/>
            <person name="Sobczyk M.K."/>
            <person name="Bates H.J."/>
            <person name="Dunwell J.M."/>
            <person name="Nellist C.F."/>
            <person name="Harrison R.J."/>
        </authorList>
    </citation>
    <scope>NUCLEOTIDE SEQUENCE [LARGE SCALE GENOMIC DNA]</scope>
    <source>
        <strain evidence="9 13">A4</strain>
        <strain evidence="7 14">BC-1</strain>
        <strain evidence="8 18">BC-23</strain>
        <strain evidence="6 12">NOV-27</strain>
        <strain evidence="4 15">NOV-5</strain>
        <strain evidence="5 16">NOV-71</strain>
        <strain evidence="10 19">NOV-77</strain>
        <strain evidence="1 11">NOV-9</strain>
        <strain evidence="3 20">ONT-3</strain>
        <strain evidence="2 17">SCRP245</strain>
    </source>
</reference>
<organism evidence="2 17">
    <name type="scientific">Phytophthora fragariae</name>
    <dbReference type="NCBI Taxonomy" id="53985"/>
    <lineage>
        <taxon>Eukaryota</taxon>
        <taxon>Sar</taxon>
        <taxon>Stramenopiles</taxon>
        <taxon>Oomycota</taxon>
        <taxon>Peronosporomycetes</taxon>
        <taxon>Peronosporales</taxon>
        <taxon>Peronosporaceae</taxon>
        <taxon>Phytophthora</taxon>
    </lineage>
</organism>
<evidence type="ECO:0000313" key="6">
    <source>
        <dbReference type="EMBL" id="KAE9174420.1"/>
    </source>
</evidence>
<dbReference type="Gene3D" id="3.80.10.10">
    <property type="entry name" value="Ribonuclease Inhibitor"/>
    <property type="match status" value="1"/>
</dbReference>
<dbReference type="EMBL" id="QXGD01002834">
    <property type="protein sequence ID" value="KAE9183569.1"/>
    <property type="molecule type" value="Genomic_DNA"/>
</dbReference>
<evidence type="ECO:0000313" key="1">
    <source>
        <dbReference type="EMBL" id="KAE8923150.1"/>
    </source>
</evidence>
<dbReference type="EMBL" id="QXFX01002910">
    <property type="protein sequence ID" value="KAE9072649.1"/>
    <property type="molecule type" value="Genomic_DNA"/>
</dbReference>
<dbReference type="Proteomes" id="UP000440732">
    <property type="component" value="Unassembled WGS sequence"/>
</dbReference>
<evidence type="ECO:0000313" key="5">
    <source>
        <dbReference type="EMBL" id="KAE9099100.1"/>
    </source>
</evidence>
<evidence type="ECO:0000313" key="10">
    <source>
        <dbReference type="EMBL" id="KAE9285176.1"/>
    </source>
</evidence>
<gene>
    <name evidence="9" type="ORF">PF001_g25301</name>
    <name evidence="7" type="ORF">PF002_g26667</name>
    <name evidence="8" type="ORF">PF004_g14778</name>
    <name evidence="6" type="ORF">PF005_g25865</name>
    <name evidence="4" type="ORF">PF006_g25207</name>
    <name evidence="5" type="ORF">PF007_g16012</name>
    <name evidence="10" type="ORF">PF008_g26978</name>
    <name evidence="1" type="ORF">PF009_g26595</name>
    <name evidence="3" type="ORF">PF010_g25400</name>
    <name evidence="2" type="ORF">PF011_g24613</name>
</gene>
<dbReference type="EMBL" id="QXFY01003435">
    <property type="protein sequence ID" value="KAE9285176.1"/>
    <property type="molecule type" value="Genomic_DNA"/>
</dbReference>
<dbReference type="EMBL" id="QXFZ01001010">
    <property type="protein sequence ID" value="KAE9099100.1"/>
    <property type="molecule type" value="Genomic_DNA"/>
</dbReference>
<evidence type="ECO:0000313" key="7">
    <source>
        <dbReference type="EMBL" id="KAE9183569.1"/>
    </source>
</evidence>
<evidence type="ECO:0000313" key="14">
    <source>
        <dbReference type="Proteomes" id="UP000440367"/>
    </source>
</evidence>
<dbReference type="EMBL" id="QXGB01002871">
    <property type="protein sequence ID" value="KAE9174420.1"/>
    <property type="molecule type" value="Genomic_DNA"/>
</dbReference>
<dbReference type="Proteomes" id="UP000441208">
    <property type="component" value="Unassembled WGS sequence"/>
</dbReference>
<dbReference type="EMBL" id="QXGC01000957">
    <property type="protein sequence ID" value="KAE9215377.1"/>
    <property type="molecule type" value="Genomic_DNA"/>
</dbReference>